<organism evidence="2">
    <name type="scientific">hydrothermal vent metagenome</name>
    <dbReference type="NCBI Taxonomy" id="652676"/>
    <lineage>
        <taxon>unclassified sequences</taxon>
        <taxon>metagenomes</taxon>
        <taxon>ecological metagenomes</taxon>
    </lineage>
</organism>
<accession>A0A3B0ZBB6</accession>
<evidence type="ECO:0000313" key="2">
    <source>
        <dbReference type="EMBL" id="VAW84767.1"/>
    </source>
</evidence>
<proteinExistence type="predicted"/>
<evidence type="ECO:0000256" key="1">
    <source>
        <dbReference type="SAM" id="MobiDB-lite"/>
    </source>
</evidence>
<sequence>MKNSKDSKIDATYQKNKKKINDSGNCHTDNKVSNDETRSLNENSYILEQVLSDMAWYG</sequence>
<gene>
    <name evidence="2" type="ORF">MNBD_GAMMA17-1566</name>
</gene>
<name>A0A3B0ZBB6_9ZZZZ</name>
<dbReference type="EMBL" id="UOFQ01000006">
    <property type="protein sequence ID" value="VAW84767.1"/>
    <property type="molecule type" value="Genomic_DNA"/>
</dbReference>
<reference evidence="2" key="1">
    <citation type="submission" date="2018-06" db="EMBL/GenBank/DDBJ databases">
        <authorList>
            <person name="Zhirakovskaya E."/>
        </authorList>
    </citation>
    <scope>NUCLEOTIDE SEQUENCE</scope>
</reference>
<feature type="compositionally biased region" description="Basic and acidic residues" evidence="1">
    <location>
        <begin position="28"/>
        <end position="37"/>
    </location>
</feature>
<protein>
    <submittedName>
        <fullName evidence="2">Uncharacterized protein</fullName>
    </submittedName>
</protein>
<feature type="region of interest" description="Disordered" evidence="1">
    <location>
        <begin position="1"/>
        <end position="37"/>
    </location>
</feature>
<dbReference type="AlphaFoldDB" id="A0A3B0ZBB6"/>